<evidence type="ECO:0000313" key="3">
    <source>
        <dbReference type="EMBL" id="MRN54015.1"/>
    </source>
</evidence>
<feature type="domain" description="SLH" evidence="2">
    <location>
        <begin position="611"/>
        <end position="674"/>
    </location>
</feature>
<dbReference type="PANTHER" id="PTHR43308">
    <property type="entry name" value="OUTER MEMBRANE PROTEIN ALPHA-RELATED"/>
    <property type="match status" value="1"/>
</dbReference>
<dbReference type="InterPro" id="IPR051465">
    <property type="entry name" value="Cell_Envelope_Struct_Comp"/>
</dbReference>
<protein>
    <recommendedName>
        <fullName evidence="2">SLH domain-containing protein</fullName>
    </recommendedName>
</protein>
<dbReference type="Pfam" id="PF02368">
    <property type="entry name" value="Big_2"/>
    <property type="match status" value="3"/>
</dbReference>
<dbReference type="InterPro" id="IPR008964">
    <property type="entry name" value="Invasin/intimin_cell_adhesion"/>
</dbReference>
<dbReference type="PROSITE" id="PS51272">
    <property type="entry name" value="SLH"/>
    <property type="match status" value="3"/>
</dbReference>
<dbReference type="EMBL" id="WJXB01000004">
    <property type="protein sequence ID" value="MRN54015.1"/>
    <property type="molecule type" value="Genomic_DNA"/>
</dbReference>
<keyword evidence="4" id="KW-1185">Reference proteome</keyword>
<organism evidence="3 4">
    <name type="scientific">Paenibacillus monticola</name>
    <dbReference type="NCBI Taxonomy" id="2666075"/>
    <lineage>
        <taxon>Bacteria</taxon>
        <taxon>Bacillati</taxon>
        <taxon>Bacillota</taxon>
        <taxon>Bacilli</taxon>
        <taxon>Bacillales</taxon>
        <taxon>Paenibacillaceae</taxon>
        <taxon>Paenibacillus</taxon>
    </lineage>
</organism>
<evidence type="ECO:0000313" key="4">
    <source>
        <dbReference type="Proteomes" id="UP000463051"/>
    </source>
</evidence>
<dbReference type="AlphaFoldDB" id="A0A7X2H5W8"/>
<gene>
    <name evidence="3" type="ORF">GJB61_13600</name>
</gene>
<dbReference type="SMART" id="SM00635">
    <property type="entry name" value="BID_2"/>
    <property type="match status" value="3"/>
</dbReference>
<feature type="compositionally biased region" description="Low complexity" evidence="1">
    <location>
        <begin position="498"/>
        <end position="509"/>
    </location>
</feature>
<dbReference type="SUPFAM" id="SSF49373">
    <property type="entry name" value="Invasin/intimin cell-adhesion fragments"/>
    <property type="match status" value="2"/>
</dbReference>
<dbReference type="PROSITE" id="PS51257">
    <property type="entry name" value="PROKAR_LIPOPROTEIN"/>
    <property type="match status" value="1"/>
</dbReference>
<dbReference type="InterPro" id="IPR001119">
    <property type="entry name" value="SLH_dom"/>
</dbReference>
<dbReference type="PANTHER" id="PTHR43308:SF5">
    <property type="entry name" value="S-LAYER PROTEIN _ PEPTIDOGLYCAN ENDO-BETA-N-ACETYLGLUCOSAMINIDASE"/>
    <property type="match status" value="1"/>
</dbReference>
<name>A0A7X2H5W8_9BACL</name>
<comment type="caution">
    <text evidence="3">The sequence shown here is derived from an EMBL/GenBank/DDBJ whole genome shotgun (WGS) entry which is preliminary data.</text>
</comment>
<proteinExistence type="predicted"/>
<feature type="domain" description="SLH" evidence="2">
    <location>
        <begin position="552"/>
        <end position="610"/>
    </location>
</feature>
<dbReference type="InterPro" id="IPR003343">
    <property type="entry name" value="Big_2"/>
</dbReference>
<feature type="region of interest" description="Disordered" evidence="1">
    <location>
        <begin position="498"/>
        <end position="517"/>
    </location>
</feature>
<evidence type="ECO:0000256" key="1">
    <source>
        <dbReference type="SAM" id="MobiDB-lite"/>
    </source>
</evidence>
<reference evidence="3 4" key="1">
    <citation type="submission" date="2019-11" db="EMBL/GenBank/DDBJ databases">
        <title>Paenibacillus monticola sp. nov., a novel PGPR strain isolated from mountain sample in China.</title>
        <authorList>
            <person name="Zhao Q."/>
            <person name="Li H.-P."/>
            <person name="Zhang J.-L."/>
        </authorList>
    </citation>
    <scope>NUCLEOTIDE SEQUENCE [LARGE SCALE GENOMIC DNA]</scope>
    <source>
        <strain evidence="3 4">LC-T2</strain>
    </source>
</reference>
<dbReference type="Gene3D" id="2.60.40.1080">
    <property type="match status" value="3"/>
</dbReference>
<evidence type="ECO:0000259" key="2">
    <source>
        <dbReference type="PROSITE" id="PS51272"/>
    </source>
</evidence>
<dbReference type="Pfam" id="PF00395">
    <property type="entry name" value="SLH"/>
    <property type="match status" value="3"/>
</dbReference>
<feature type="domain" description="SLH" evidence="2">
    <location>
        <begin position="675"/>
        <end position="735"/>
    </location>
</feature>
<sequence>MMKKTSVWKLLLISALVLVVLSGCVINTNSVNIIYSSDKPGSSEHVFLRYSDGKVVQAPDDEGASTVTVETYSDKTIVGGYVSDNHVSWVPDYEYGYSTDVTLSNFQSNKPAYAVDHVALAKEPELDINHLGFVNVTLAVYGTDGKLVSGRTEMFAHASDPNVIFHSMDSGVATANEGYSSYTVGGQVTFLIQGSTKNIQTAISLYSGSHLITDNFLKKVTGIEVSSSGDVDSLLVGDSLVMSAGILPIDTAYRAVTWSVLDGTGTATIDADGLLTGISAGTVTVKATATDGSAVYGTKEIEVKPFIPVATLSLTAEGGVSTVVTGALLDMSAVVAPANATNQVVTWSVLNGTGSATINETSGELTAGNPGTITVQATATDGSGIIGSTQLFITVAPTPTPILVSAITINGDSSVLLGQSLQLAKSIAPVEAANQTVVWSVENGTGAASVDANGTLTGNSVGTVTVKATATDGSAVYGTKAVQIVAVSGGGIISGPTTPTVTPTVTPTPTAIPTPTPTSVAQPVVKFDDKVVSIENLLTSLNKKIEEAKAHPITMQFADTPAHWANATVGIFVKLGVVNGYKDGTFHPDASITRAEFATILAKVLDLSSTVTGSALSDISGHWAEASIRTLKDKGIISGYPNGTFKPNDEISRAEIIAMISKIINLNSVNATASSSFSDVEGTWNKDQIQKAAAAGIISGDGSGEFLPNKQASRAEALTIVLHLLQTNPELSALLESIK</sequence>
<dbReference type="Proteomes" id="UP000463051">
    <property type="component" value="Unassembled WGS sequence"/>
</dbReference>
<accession>A0A7X2H5W8</accession>